<evidence type="ECO:0000256" key="3">
    <source>
        <dbReference type="ARBA" id="ARBA00022723"/>
    </source>
</evidence>
<evidence type="ECO:0000256" key="2">
    <source>
        <dbReference type="ARBA" id="ARBA00022679"/>
    </source>
</evidence>
<feature type="binding site" evidence="6">
    <location>
        <position position="203"/>
    </location>
    <ligand>
        <name>Zn(2+)</name>
        <dbReference type="ChEBI" id="CHEBI:29105"/>
    </ligand>
</feature>
<dbReference type="GO" id="GO:0009086">
    <property type="term" value="P:methionine biosynthetic process"/>
    <property type="evidence" value="ECO:0007669"/>
    <property type="project" value="TreeGrafter"/>
</dbReference>
<dbReference type="PANTHER" id="PTHR46015">
    <property type="entry name" value="ZGC:172121"/>
    <property type="match status" value="1"/>
</dbReference>
<dbReference type="EMBL" id="WIXE01019540">
    <property type="protein sequence ID" value="KAK5969950.1"/>
    <property type="molecule type" value="Genomic_DNA"/>
</dbReference>
<reference evidence="8 9" key="1">
    <citation type="submission" date="2019-10" db="EMBL/GenBank/DDBJ databases">
        <title>Assembly and Annotation for the nematode Trichostrongylus colubriformis.</title>
        <authorList>
            <person name="Martin J."/>
        </authorList>
    </citation>
    <scope>NUCLEOTIDE SEQUENCE [LARGE SCALE GENOMIC DNA]</scope>
    <source>
        <strain evidence="8">G859</strain>
        <tissue evidence="8">Whole worm</tissue>
    </source>
</reference>
<comment type="pathway">
    <text evidence="5">Amino-acid biosynthesis; L-methionine biosynthesis via de novo pathway.</text>
</comment>
<dbReference type="Gene3D" id="3.20.20.330">
    <property type="entry name" value="Homocysteine-binding-like domain"/>
    <property type="match status" value="1"/>
</dbReference>
<dbReference type="GO" id="GO:0032259">
    <property type="term" value="P:methylation"/>
    <property type="evidence" value="ECO:0007669"/>
    <property type="project" value="UniProtKB-KW"/>
</dbReference>
<evidence type="ECO:0000256" key="1">
    <source>
        <dbReference type="ARBA" id="ARBA00022603"/>
    </source>
</evidence>
<organism evidence="8 9">
    <name type="scientific">Trichostrongylus colubriformis</name>
    <name type="common">Black scour worm</name>
    <dbReference type="NCBI Taxonomy" id="6319"/>
    <lineage>
        <taxon>Eukaryota</taxon>
        <taxon>Metazoa</taxon>
        <taxon>Ecdysozoa</taxon>
        <taxon>Nematoda</taxon>
        <taxon>Chromadorea</taxon>
        <taxon>Rhabditida</taxon>
        <taxon>Rhabditina</taxon>
        <taxon>Rhabditomorpha</taxon>
        <taxon>Strongyloidea</taxon>
        <taxon>Trichostrongylidae</taxon>
        <taxon>Trichostrongylus</taxon>
    </lineage>
</organism>
<evidence type="ECO:0000259" key="7">
    <source>
        <dbReference type="PROSITE" id="PS50970"/>
    </source>
</evidence>
<feature type="binding site" evidence="6">
    <location>
        <position position="140"/>
    </location>
    <ligand>
        <name>Zn(2+)</name>
        <dbReference type="ChEBI" id="CHEBI:29105"/>
    </ligand>
</feature>
<comment type="cofactor">
    <cofactor evidence="6">
        <name>Zn(2+)</name>
        <dbReference type="ChEBI" id="CHEBI:29105"/>
    </cofactor>
</comment>
<proteinExistence type="predicted"/>
<evidence type="ECO:0000313" key="8">
    <source>
        <dbReference type="EMBL" id="KAK5969950.1"/>
    </source>
</evidence>
<dbReference type="GO" id="GO:0008898">
    <property type="term" value="F:S-adenosylmethionine-homocysteine S-methyltransferase activity"/>
    <property type="evidence" value="ECO:0007669"/>
    <property type="project" value="TreeGrafter"/>
</dbReference>
<evidence type="ECO:0000256" key="6">
    <source>
        <dbReference type="PROSITE-ProRule" id="PRU00333"/>
    </source>
</evidence>
<evidence type="ECO:0000313" key="9">
    <source>
        <dbReference type="Proteomes" id="UP001331761"/>
    </source>
</evidence>
<feature type="binding site" evidence="6">
    <location>
        <position position="202"/>
    </location>
    <ligand>
        <name>Zn(2+)</name>
        <dbReference type="ChEBI" id="CHEBI:29105"/>
    </ligand>
</feature>
<evidence type="ECO:0000256" key="4">
    <source>
        <dbReference type="ARBA" id="ARBA00022833"/>
    </source>
</evidence>
<name>A0AAN8F431_TRICO</name>
<dbReference type="InterPro" id="IPR036589">
    <property type="entry name" value="HCY_dom_sf"/>
</dbReference>
<keyword evidence="3 6" id="KW-0479">Metal-binding</keyword>
<keyword evidence="2 6" id="KW-0808">Transferase</keyword>
<dbReference type="SUPFAM" id="SSF82282">
    <property type="entry name" value="Homocysteine S-methyltransferase"/>
    <property type="match status" value="1"/>
</dbReference>
<dbReference type="GO" id="GO:0033528">
    <property type="term" value="P:S-methylmethionine cycle"/>
    <property type="evidence" value="ECO:0007669"/>
    <property type="project" value="TreeGrafter"/>
</dbReference>
<feature type="domain" description="Hcy-binding" evidence="7">
    <location>
        <begin position="1"/>
        <end position="217"/>
    </location>
</feature>
<accession>A0AAN8F431</accession>
<keyword evidence="9" id="KW-1185">Reference proteome</keyword>
<gene>
    <name evidence="8" type="ORF">GCK32_016718</name>
</gene>
<evidence type="ECO:0000256" key="5">
    <source>
        <dbReference type="ARBA" id="ARBA00034478"/>
    </source>
</evidence>
<feature type="non-terminal residue" evidence="8">
    <location>
        <position position="1"/>
    </location>
</feature>
<dbReference type="Proteomes" id="UP001331761">
    <property type="component" value="Unassembled WGS sequence"/>
</dbReference>
<protein>
    <submittedName>
        <fullName evidence="8">Homocysteine S-methyltransferase</fullName>
    </submittedName>
</protein>
<dbReference type="AlphaFoldDB" id="A0AAN8F431"/>
<sequence length="226" mass="24866">KAVNILKEAVSGCCPSRNIRMWGSIGSYAIRFRGQAAEYTGAFIDASPPSQMLKEMTVYHRRQIETMKGAGLSNLLFETISSRMEAQAICDALETHDDVKVVISFTCRKDGLSLRHGESLESAVRLVLNNRKVIGFGINCSHPRAITPLLQSLRTIHHDKEVFVYPNSGKHESQEGETSALDVILSSIEEWVKLGATTIGGCCGIDAKDVGFIRQKVNELNRIICG</sequence>
<keyword evidence="1 6" id="KW-0489">Methyltransferase</keyword>
<comment type="caution">
    <text evidence="8">The sequence shown here is derived from an EMBL/GenBank/DDBJ whole genome shotgun (WGS) entry which is preliminary data.</text>
</comment>
<dbReference type="PROSITE" id="PS50970">
    <property type="entry name" value="HCY"/>
    <property type="match status" value="1"/>
</dbReference>
<dbReference type="InterPro" id="IPR051486">
    <property type="entry name" value="Hcy_S-methyltransferase"/>
</dbReference>
<dbReference type="InterPro" id="IPR003726">
    <property type="entry name" value="HCY_dom"/>
</dbReference>
<dbReference type="Pfam" id="PF02574">
    <property type="entry name" value="S-methyl_trans"/>
    <property type="match status" value="1"/>
</dbReference>
<dbReference type="PANTHER" id="PTHR46015:SF1">
    <property type="entry name" value="HOMOCYSTEINE S-METHYLTRANSFERASE-LIKE ISOFORM 1"/>
    <property type="match status" value="1"/>
</dbReference>
<dbReference type="GO" id="GO:0046872">
    <property type="term" value="F:metal ion binding"/>
    <property type="evidence" value="ECO:0007669"/>
    <property type="project" value="UniProtKB-KW"/>
</dbReference>
<keyword evidence="4 6" id="KW-0862">Zinc</keyword>